<comment type="caution">
    <text evidence="1">The sequence shown here is derived from an EMBL/GenBank/DDBJ whole genome shotgun (WGS) entry which is preliminary data.</text>
</comment>
<evidence type="ECO:0000313" key="1">
    <source>
        <dbReference type="EMBL" id="KKU34374.1"/>
    </source>
</evidence>
<dbReference type="Proteomes" id="UP000034705">
    <property type="component" value="Unassembled WGS sequence"/>
</dbReference>
<name>A0A0G1PNL0_9BACT</name>
<protein>
    <submittedName>
        <fullName evidence="1">Uncharacterized protein</fullName>
    </submittedName>
</protein>
<dbReference type="AlphaFoldDB" id="A0A0G1PNL0"/>
<accession>A0A0G1PNL0</accession>
<proteinExistence type="predicted"/>
<reference evidence="1 2" key="1">
    <citation type="journal article" date="2015" name="Nature">
        <title>rRNA introns, odd ribosomes, and small enigmatic genomes across a large radiation of phyla.</title>
        <authorList>
            <person name="Brown C.T."/>
            <person name="Hug L.A."/>
            <person name="Thomas B.C."/>
            <person name="Sharon I."/>
            <person name="Castelle C.J."/>
            <person name="Singh A."/>
            <person name="Wilkins M.J."/>
            <person name="Williams K.H."/>
            <person name="Banfield J.F."/>
        </authorList>
    </citation>
    <scope>NUCLEOTIDE SEQUENCE [LARGE SCALE GENOMIC DNA]</scope>
</reference>
<dbReference type="EMBL" id="LCMG01000001">
    <property type="protein sequence ID" value="KKU34374.1"/>
    <property type="molecule type" value="Genomic_DNA"/>
</dbReference>
<gene>
    <name evidence="1" type="ORF">UX45_C0001G0083</name>
</gene>
<organism evidence="1 2">
    <name type="scientific">Candidatus Uhrbacteria bacterium GW2011_GWF2_46_218</name>
    <dbReference type="NCBI Taxonomy" id="1619001"/>
    <lineage>
        <taxon>Bacteria</taxon>
        <taxon>Candidatus Uhriibacteriota</taxon>
    </lineage>
</organism>
<evidence type="ECO:0000313" key="2">
    <source>
        <dbReference type="Proteomes" id="UP000034705"/>
    </source>
</evidence>
<sequence>MTFWILLLIIFLLFLILKKREDQPTLTEESSSILEEEQVLEIQRKFERRRKELKYAPDTPSEKEMYIYENLMRGWFYTLSGKHRYDNEMIQKIRKDWVNYMSLLEEASTDNYLALESDDEETEMDYRDDHIKAVLQLNAIEDAFAHLMGEKEFQQLENTRKQPYSFFLKDGSDKDLITKME</sequence>